<accession>A0AAQ3QBV4</accession>
<dbReference type="SUPFAM" id="SSF47473">
    <property type="entry name" value="EF-hand"/>
    <property type="match status" value="1"/>
</dbReference>
<dbReference type="GO" id="GO:0005509">
    <property type="term" value="F:calcium ion binding"/>
    <property type="evidence" value="ECO:0007669"/>
    <property type="project" value="InterPro"/>
</dbReference>
<protein>
    <submittedName>
        <fullName evidence="3">Calmodulin-like protein</fullName>
    </submittedName>
</protein>
<dbReference type="Gene3D" id="1.10.238.10">
    <property type="entry name" value="EF-hand"/>
    <property type="match status" value="1"/>
</dbReference>
<name>A0AAQ3QBV4_9LILI</name>
<sequence>MALIYTRSVSGGEMSAEEFKEWLKKFDVDKDGRISKAELREAIRSRGRRFAALRSSRRFRQADTDQNGFIDDAEISNLVKFAKNNFGISISPY</sequence>
<dbReference type="CDD" id="cd00051">
    <property type="entry name" value="EFh"/>
    <property type="match status" value="1"/>
</dbReference>
<dbReference type="InterPro" id="IPR002048">
    <property type="entry name" value="EF_hand_dom"/>
</dbReference>
<dbReference type="Pfam" id="PF13202">
    <property type="entry name" value="EF-hand_5"/>
    <property type="match status" value="1"/>
</dbReference>
<feature type="domain" description="EF-hand" evidence="2">
    <location>
        <begin position="59"/>
        <end position="85"/>
    </location>
</feature>
<dbReference type="Proteomes" id="UP001327560">
    <property type="component" value="Chromosome 4"/>
</dbReference>
<evidence type="ECO:0000313" key="4">
    <source>
        <dbReference type="Proteomes" id="UP001327560"/>
    </source>
</evidence>
<gene>
    <name evidence="3" type="ORF">Cni_G12531</name>
</gene>
<reference evidence="3 4" key="1">
    <citation type="submission" date="2023-10" db="EMBL/GenBank/DDBJ databases">
        <title>Chromosome-scale genome assembly provides insights into flower coloration mechanisms of Canna indica.</title>
        <authorList>
            <person name="Li C."/>
        </authorList>
    </citation>
    <scope>NUCLEOTIDE SEQUENCE [LARGE SCALE GENOMIC DNA]</scope>
    <source>
        <tissue evidence="3">Flower</tissue>
    </source>
</reference>
<dbReference type="PROSITE" id="PS50222">
    <property type="entry name" value="EF_HAND_2"/>
    <property type="match status" value="2"/>
</dbReference>
<feature type="domain" description="EF-hand" evidence="2">
    <location>
        <begin position="14"/>
        <end position="49"/>
    </location>
</feature>
<dbReference type="Pfam" id="PF00036">
    <property type="entry name" value="EF-hand_1"/>
    <property type="match status" value="1"/>
</dbReference>
<proteinExistence type="predicted"/>
<dbReference type="InterPro" id="IPR018247">
    <property type="entry name" value="EF_Hand_1_Ca_BS"/>
</dbReference>
<dbReference type="EMBL" id="CP136893">
    <property type="protein sequence ID" value="WOL03811.1"/>
    <property type="molecule type" value="Genomic_DNA"/>
</dbReference>
<evidence type="ECO:0000256" key="1">
    <source>
        <dbReference type="ARBA" id="ARBA00022837"/>
    </source>
</evidence>
<dbReference type="AlphaFoldDB" id="A0AAQ3QBV4"/>
<keyword evidence="4" id="KW-1185">Reference proteome</keyword>
<keyword evidence="1" id="KW-0106">Calcium</keyword>
<organism evidence="3 4">
    <name type="scientific">Canna indica</name>
    <name type="common">Indian-shot</name>
    <dbReference type="NCBI Taxonomy" id="4628"/>
    <lineage>
        <taxon>Eukaryota</taxon>
        <taxon>Viridiplantae</taxon>
        <taxon>Streptophyta</taxon>
        <taxon>Embryophyta</taxon>
        <taxon>Tracheophyta</taxon>
        <taxon>Spermatophyta</taxon>
        <taxon>Magnoliopsida</taxon>
        <taxon>Liliopsida</taxon>
        <taxon>Zingiberales</taxon>
        <taxon>Cannaceae</taxon>
        <taxon>Canna</taxon>
    </lineage>
</organism>
<dbReference type="SMART" id="SM00054">
    <property type="entry name" value="EFh"/>
    <property type="match status" value="2"/>
</dbReference>
<evidence type="ECO:0000259" key="2">
    <source>
        <dbReference type="PROSITE" id="PS50222"/>
    </source>
</evidence>
<evidence type="ECO:0000313" key="3">
    <source>
        <dbReference type="EMBL" id="WOL03811.1"/>
    </source>
</evidence>
<dbReference type="InterPro" id="IPR011992">
    <property type="entry name" value="EF-hand-dom_pair"/>
</dbReference>
<dbReference type="PROSITE" id="PS00018">
    <property type="entry name" value="EF_HAND_1"/>
    <property type="match status" value="2"/>
</dbReference>